<name>G3IMR7_CRIGR</name>
<reference evidence="2" key="1">
    <citation type="journal article" date="2011" name="Nat. Biotechnol.">
        <title>The genomic sequence of the Chinese hamster ovary (CHO)-K1 cell line.</title>
        <authorList>
            <person name="Xu X."/>
            <person name="Nagarajan H."/>
            <person name="Lewis N.E."/>
            <person name="Pan S."/>
            <person name="Cai Z."/>
            <person name="Liu X."/>
            <person name="Chen W."/>
            <person name="Xie M."/>
            <person name="Wang W."/>
            <person name="Hammond S."/>
            <person name="Andersen M.R."/>
            <person name="Neff N."/>
            <person name="Passarelli B."/>
            <person name="Koh W."/>
            <person name="Fan H.C."/>
            <person name="Wang J."/>
            <person name="Gui Y."/>
            <person name="Lee K.H."/>
            <person name="Betenbaugh M.J."/>
            <person name="Quake S.R."/>
            <person name="Famili I."/>
            <person name="Palsson B.O."/>
            <person name="Wang J."/>
        </authorList>
    </citation>
    <scope>NUCLEOTIDE SEQUENCE [LARGE SCALE GENOMIC DNA]</scope>
    <source>
        <strain evidence="2">CHO K1 cell line</strain>
    </source>
</reference>
<evidence type="ECO:0000313" key="2">
    <source>
        <dbReference type="Proteomes" id="UP000001075"/>
    </source>
</evidence>
<gene>
    <name evidence="1" type="ORF">I79_025212</name>
</gene>
<proteinExistence type="predicted"/>
<evidence type="ECO:0000313" key="1">
    <source>
        <dbReference type="EMBL" id="EGW13377.1"/>
    </source>
</evidence>
<sequence>MDCHRLPDEQALFDQPPLLMGVGVGDSISLNGIQPDLCTTVEDSRGKPLLECKHADTAAKGKWILFPNPFC</sequence>
<dbReference type="AlphaFoldDB" id="G3IMR7"/>
<dbReference type="STRING" id="10029.G3IMR7"/>
<accession>G3IMR7</accession>
<dbReference type="EMBL" id="JH005007">
    <property type="protein sequence ID" value="EGW13377.1"/>
    <property type="molecule type" value="Genomic_DNA"/>
</dbReference>
<protein>
    <submittedName>
        <fullName evidence="1">Uncharacterized protein</fullName>
    </submittedName>
</protein>
<organism evidence="1 2">
    <name type="scientific">Cricetulus griseus</name>
    <name type="common">Chinese hamster</name>
    <name type="synonym">Cricetulus barabensis griseus</name>
    <dbReference type="NCBI Taxonomy" id="10029"/>
    <lineage>
        <taxon>Eukaryota</taxon>
        <taxon>Metazoa</taxon>
        <taxon>Chordata</taxon>
        <taxon>Craniata</taxon>
        <taxon>Vertebrata</taxon>
        <taxon>Euteleostomi</taxon>
        <taxon>Mammalia</taxon>
        <taxon>Eutheria</taxon>
        <taxon>Euarchontoglires</taxon>
        <taxon>Glires</taxon>
        <taxon>Rodentia</taxon>
        <taxon>Myomorpha</taxon>
        <taxon>Muroidea</taxon>
        <taxon>Cricetidae</taxon>
        <taxon>Cricetinae</taxon>
        <taxon>Cricetulus</taxon>
    </lineage>
</organism>
<dbReference type="InParanoid" id="G3IMR7"/>
<dbReference type="Proteomes" id="UP000001075">
    <property type="component" value="Unassembled WGS sequence"/>
</dbReference>